<evidence type="ECO:0000313" key="2">
    <source>
        <dbReference type="EMBL" id="KAG7313183.1"/>
    </source>
</evidence>
<accession>A0ABQ7R7H0</accession>
<evidence type="ECO:0000256" key="1">
    <source>
        <dbReference type="SAM" id="MobiDB-lite"/>
    </source>
</evidence>
<keyword evidence="3" id="KW-1185">Reference proteome</keyword>
<proteinExistence type="predicted"/>
<reference evidence="2 3" key="1">
    <citation type="submission" date="2021-06" db="EMBL/GenBank/DDBJ databases">
        <title>A haploid diamondback moth (Plutella xylostella L.) genome assembly resolves 31 chromosomes and identifies a diamide resistance mutation.</title>
        <authorList>
            <person name="Ward C.M."/>
            <person name="Perry K.D."/>
            <person name="Baker G."/>
            <person name="Powis K."/>
            <person name="Heckel D.G."/>
            <person name="Baxter S.W."/>
        </authorList>
    </citation>
    <scope>NUCLEOTIDE SEQUENCE [LARGE SCALE GENOMIC DNA]</scope>
    <source>
        <strain evidence="2 3">LV</strain>
        <tissue evidence="2">Single pupa</tissue>
    </source>
</reference>
<sequence length="127" mass="13764">MCPHSPAIKGACNTGDVCPQVYAMVCVISQFQEYLEGRGTAAQDYSDRLASVQYMGAATHTATTSTAPGARRKSAGRPAPSRVEPDDYSEAPSKISELQFLTTTENLQLTILVSAQRYFTAPIIFRL</sequence>
<name>A0ABQ7R7H0_PLUXY</name>
<feature type="region of interest" description="Disordered" evidence="1">
    <location>
        <begin position="60"/>
        <end position="90"/>
    </location>
</feature>
<protein>
    <submittedName>
        <fullName evidence="2">Uncharacterized protein</fullName>
    </submittedName>
</protein>
<evidence type="ECO:0000313" key="3">
    <source>
        <dbReference type="Proteomes" id="UP000823941"/>
    </source>
</evidence>
<dbReference type="EMBL" id="JAHIBW010000001">
    <property type="protein sequence ID" value="KAG7313183.1"/>
    <property type="molecule type" value="Genomic_DNA"/>
</dbReference>
<comment type="caution">
    <text evidence="2">The sequence shown here is derived from an EMBL/GenBank/DDBJ whole genome shotgun (WGS) entry which is preliminary data.</text>
</comment>
<feature type="compositionally biased region" description="Low complexity" evidence="1">
    <location>
        <begin position="60"/>
        <end position="69"/>
    </location>
</feature>
<organism evidence="2 3">
    <name type="scientific">Plutella xylostella</name>
    <name type="common">Diamondback moth</name>
    <name type="synonym">Plutella maculipennis</name>
    <dbReference type="NCBI Taxonomy" id="51655"/>
    <lineage>
        <taxon>Eukaryota</taxon>
        <taxon>Metazoa</taxon>
        <taxon>Ecdysozoa</taxon>
        <taxon>Arthropoda</taxon>
        <taxon>Hexapoda</taxon>
        <taxon>Insecta</taxon>
        <taxon>Pterygota</taxon>
        <taxon>Neoptera</taxon>
        <taxon>Endopterygota</taxon>
        <taxon>Lepidoptera</taxon>
        <taxon>Glossata</taxon>
        <taxon>Ditrysia</taxon>
        <taxon>Yponomeutoidea</taxon>
        <taxon>Plutellidae</taxon>
        <taxon>Plutella</taxon>
    </lineage>
</organism>
<dbReference type="Proteomes" id="UP000823941">
    <property type="component" value="Chromosome 1"/>
</dbReference>
<gene>
    <name evidence="2" type="ORF">JYU34_000277</name>
</gene>